<dbReference type="CDD" id="cd00093">
    <property type="entry name" value="HTH_XRE"/>
    <property type="match status" value="1"/>
</dbReference>
<evidence type="ECO:0000313" key="2">
    <source>
        <dbReference type="EMBL" id="QHC00168.1"/>
    </source>
</evidence>
<dbReference type="InterPro" id="IPR041413">
    <property type="entry name" value="MLTR_LBD"/>
</dbReference>
<dbReference type="EMBL" id="CP047156">
    <property type="protein sequence ID" value="QHC00168.1"/>
    <property type="molecule type" value="Genomic_DNA"/>
</dbReference>
<dbReference type="Gene3D" id="1.10.260.40">
    <property type="entry name" value="lambda repressor-like DNA-binding domains"/>
    <property type="match status" value="1"/>
</dbReference>
<gene>
    <name evidence="2" type="ORF">EK0264_07690</name>
</gene>
<evidence type="ECO:0000259" key="1">
    <source>
        <dbReference type="PROSITE" id="PS50943"/>
    </source>
</evidence>
<dbReference type="KEGG" id="eke:EK0264_07690"/>
<proteinExistence type="predicted"/>
<organism evidence="2 3">
    <name type="scientific">Epidermidibacterium keratini</name>
    <dbReference type="NCBI Taxonomy" id="1891644"/>
    <lineage>
        <taxon>Bacteria</taxon>
        <taxon>Bacillati</taxon>
        <taxon>Actinomycetota</taxon>
        <taxon>Actinomycetes</taxon>
        <taxon>Sporichthyales</taxon>
        <taxon>Sporichthyaceae</taxon>
        <taxon>Epidermidibacterium</taxon>
    </lineage>
</organism>
<dbReference type="Proteomes" id="UP000463857">
    <property type="component" value="Chromosome"/>
</dbReference>
<dbReference type="PANTHER" id="PTHR35010">
    <property type="entry name" value="BLL4672 PROTEIN-RELATED"/>
    <property type="match status" value="1"/>
</dbReference>
<protein>
    <submittedName>
        <fullName evidence="2">Helix-turn-helix domain-containing protein</fullName>
    </submittedName>
</protein>
<reference evidence="2 3" key="1">
    <citation type="journal article" date="2018" name="Int. J. Syst. Evol. Microbiol.">
        <title>Epidermidibacterium keratini gen. nov., sp. nov., a member of the family Sporichthyaceae, isolated from keratin epidermis.</title>
        <authorList>
            <person name="Lee D.G."/>
            <person name="Trujillo M.E."/>
            <person name="Kang S."/>
            <person name="Nam J.J."/>
            <person name="Kim Y.J."/>
        </authorList>
    </citation>
    <scope>NUCLEOTIDE SEQUENCE [LARGE SCALE GENOMIC DNA]</scope>
    <source>
        <strain evidence="2 3">EPI-7</strain>
    </source>
</reference>
<keyword evidence="3" id="KW-1185">Reference proteome</keyword>
<dbReference type="Pfam" id="PF13560">
    <property type="entry name" value="HTH_31"/>
    <property type="match status" value="1"/>
</dbReference>
<dbReference type="SUPFAM" id="SSF47413">
    <property type="entry name" value="lambda repressor-like DNA-binding domains"/>
    <property type="match status" value="1"/>
</dbReference>
<dbReference type="PROSITE" id="PS50943">
    <property type="entry name" value="HTH_CROC1"/>
    <property type="match status" value="1"/>
</dbReference>
<dbReference type="AlphaFoldDB" id="A0A7L4YM63"/>
<dbReference type="Gene3D" id="3.30.450.180">
    <property type="match status" value="1"/>
</dbReference>
<evidence type="ECO:0000313" key="3">
    <source>
        <dbReference type="Proteomes" id="UP000463857"/>
    </source>
</evidence>
<dbReference type="GO" id="GO:0003677">
    <property type="term" value="F:DNA binding"/>
    <property type="evidence" value="ECO:0007669"/>
    <property type="project" value="InterPro"/>
</dbReference>
<name>A0A7L4YM63_9ACTN</name>
<dbReference type="RefSeq" id="WP_159544383.1">
    <property type="nucleotide sequence ID" value="NZ_CP047156.1"/>
</dbReference>
<dbReference type="InParanoid" id="A0A7L4YM63"/>
<dbReference type="PANTHER" id="PTHR35010:SF2">
    <property type="entry name" value="BLL4672 PROTEIN"/>
    <property type="match status" value="1"/>
</dbReference>
<dbReference type="InterPro" id="IPR001387">
    <property type="entry name" value="Cro/C1-type_HTH"/>
</dbReference>
<accession>A0A7L4YM63</accession>
<dbReference type="SMART" id="SM00530">
    <property type="entry name" value="HTH_XRE"/>
    <property type="match status" value="1"/>
</dbReference>
<feature type="domain" description="HTH cro/C1-type" evidence="1">
    <location>
        <begin position="35"/>
        <end position="82"/>
    </location>
</feature>
<dbReference type="OrthoDB" id="3212310at2"/>
<dbReference type="InterPro" id="IPR010982">
    <property type="entry name" value="Lambda_DNA-bd_dom_sf"/>
</dbReference>
<sequence>MPEATDLTTFLRSRRAALTPEQIGMATYGQRRVPGLRREELAEVAGVSLTYYTRLEQGHAPNVSTAVLDAIARALRLSTVERTHLFELARPTELPVAPSSDGQHARPGVLRLLDAMSDVPAILMGRNQDILAWNRLGHALTAPHLDVAAPCDATSRPNKLQLIFTDPTSRTFYREWEHEARLAVASLRYLAAQFPDDRALAAIIGELSMASSDFAALWADHPVELCASGTKRYQHPDVGRIDLQFEVLHPPENDGQRILVHTAEPGSPHEDSLRLLASQTLTAD</sequence>
<dbReference type="Pfam" id="PF17765">
    <property type="entry name" value="MLTR_LBD"/>
    <property type="match status" value="1"/>
</dbReference>